<keyword evidence="1" id="KW-0540">Nuclease</keyword>
<keyword evidence="9" id="KW-0233">DNA recombination</keyword>
<organism evidence="11 12">
    <name type="scientific">Phytophthora megakarya</name>
    <dbReference type="NCBI Taxonomy" id="4795"/>
    <lineage>
        <taxon>Eukaryota</taxon>
        <taxon>Sar</taxon>
        <taxon>Stramenopiles</taxon>
        <taxon>Oomycota</taxon>
        <taxon>Peronosporomycetes</taxon>
        <taxon>Peronosporales</taxon>
        <taxon>Peronosporaceae</taxon>
        <taxon>Phytophthora</taxon>
    </lineage>
</organism>
<gene>
    <name evidence="11" type="ORF">PHMEG_00013954</name>
</gene>
<dbReference type="PANTHER" id="PTHR42648">
    <property type="entry name" value="TRANSPOSASE, PUTATIVE-RELATED"/>
    <property type="match status" value="1"/>
</dbReference>
<dbReference type="AlphaFoldDB" id="A0A225W546"/>
<dbReference type="InterPro" id="IPR001584">
    <property type="entry name" value="Integrase_cat-core"/>
</dbReference>
<dbReference type="GO" id="GO:0003887">
    <property type="term" value="F:DNA-directed DNA polymerase activity"/>
    <property type="evidence" value="ECO:0007669"/>
    <property type="project" value="UniProtKB-KW"/>
</dbReference>
<dbReference type="PROSITE" id="PS50994">
    <property type="entry name" value="INTEGRASE"/>
    <property type="match status" value="1"/>
</dbReference>
<keyword evidence="8" id="KW-0239">DNA-directed DNA polymerase</keyword>
<keyword evidence="8" id="KW-0548">Nucleotidyltransferase</keyword>
<comment type="caution">
    <text evidence="11">The sequence shown here is derived from an EMBL/GenBank/DDBJ whole genome shotgun (WGS) entry which is preliminary data.</text>
</comment>
<feature type="domain" description="Integrase catalytic" evidence="10">
    <location>
        <begin position="1"/>
        <end position="81"/>
    </location>
</feature>
<dbReference type="Proteomes" id="UP000198211">
    <property type="component" value="Unassembled WGS sequence"/>
</dbReference>
<dbReference type="GO" id="GO:0003676">
    <property type="term" value="F:nucleic acid binding"/>
    <property type="evidence" value="ECO:0007669"/>
    <property type="project" value="InterPro"/>
</dbReference>
<evidence type="ECO:0000256" key="2">
    <source>
        <dbReference type="ARBA" id="ARBA00022723"/>
    </source>
</evidence>
<evidence type="ECO:0000256" key="8">
    <source>
        <dbReference type="ARBA" id="ARBA00022932"/>
    </source>
</evidence>
<evidence type="ECO:0000313" key="12">
    <source>
        <dbReference type="Proteomes" id="UP000198211"/>
    </source>
</evidence>
<evidence type="ECO:0000259" key="10">
    <source>
        <dbReference type="PROSITE" id="PS50994"/>
    </source>
</evidence>
<keyword evidence="5" id="KW-0460">Magnesium</keyword>
<evidence type="ECO:0000256" key="7">
    <source>
        <dbReference type="ARBA" id="ARBA00022918"/>
    </source>
</evidence>
<keyword evidence="8" id="KW-0808">Transferase</keyword>
<keyword evidence="3" id="KW-0255">Endonuclease</keyword>
<keyword evidence="4" id="KW-0378">Hydrolase</keyword>
<sequence length="112" mass="13077">MSLRPNEIMYQRTIPYNPQRNVVVERRNRTIMEKARSILNYKGVSTPWWAEAVNTTVYWINRSTNTANSRTTPYELGFKTKPQMDHLRVFGSQGYAYFDKGPGLHGDTAVRY</sequence>
<keyword evidence="7" id="KW-0695">RNA-directed DNA polymerase</keyword>
<evidence type="ECO:0000256" key="4">
    <source>
        <dbReference type="ARBA" id="ARBA00022801"/>
    </source>
</evidence>
<dbReference type="InterPro" id="IPR012337">
    <property type="entry name" value="RNaseH-like_sf"/>
</dbReference>
<dbReference type="GO" id="GO:0006310">
    <property type="term" value="P:DNA recombination"/>
    <property type="evidence" value="ECO:0007669"/>
    <property type="project" value="UniProtKB-KW"/>
</dbReference>
<dbReference type="SUPFAM" id="SSF53098">
    <property type="entry name" value="Ribonuclease H-like"/>
    <property type="match status" value="1"/>
</dbReference>
<protein>
    <recommendedName>
        <fullName evidence="10">Integrase catalytic domain-containing protein</fullName>
    </recommendedName>
</protein>
<dbReference type="PANTHER" id="PTHR42648:SF11">
    <property type="entry name" value="TRANSPOSON TY4-P GAG-POL POLYPROTEIN"/>
    <property type="match status" value="1"/>
</dbReference>
<evidence type="ECO:0000256" key="5">
    <source>
        <dbReference type="ARBA" id="ARBA00022842"/>
    </source>
</evidence>
<keyword evidence="6" id="KW-0229">DNA integration</keyword>
<dbReference type="EMBL" id="NBNE01001740">
    <property type="protein sequence ID" value="OWZ12826.1"/>
    <property type="molecule type" value="Genomic_DNA"/>
</dbReference>
<dbReference type="OrthoDB" id="124315at2759"/>
<dbReference type="GO" id="GO:0016787">
    <property type="term" value="F:hydrolase activity"/>
    <property type="evidence" value="ECO:0007669"/>
    <property type="project" value="UniProtKB-KW"/>
</dbReference>
<evidence type="ECO:0000256" key="1">
    <source>
        <dbReference type="ARBA" id="ARBA00022722"/>
    </source>
</evidence>
<keyword evidence="2" id="KW-0479">Metal-binding</keyword>
<evidence type="ECO:0000256" key="9">
    <source>
        <dbReference type="ARBA" id="ARBA00023172"/>
    </source>
</evidence>
<evidence type="ECO:0000313" key="11">
    <source>
        <dbReference type="EMBL" id="OWZ12826.1"/>
    </source>
</evidence>
<dbReference type="STRING" id="4795.A0A225W546"/>
<dbReference type="GO" id="GO:0003964">
    <property type="term" value="F:RNA-directed DNA polymerase activity"/>
    <property type="evidence" value="ECO:0007669"/>
    <property type="project" value="UniProtKB-KW"/>
</dbReference>
<accession>A0A225W546</accession>
<proteinExistence type="predicted"/>
<evidence type="ECO:0000256" key="6">
    <source>
        <dbReference type="ARBA" id="ARBA00022908"/>
    </source>
</evidence>
<dbReference type="GO" id="GO:0046872">
    <property type="term" value="F:metal ion binding"/>
    <property type="evidence" value="ECO:0007669"/>
    <property type="project" value="UniProtKB-KW"/>
</dbReference>
<reference evidence="12" key="1">
    <citation type="submission" date="2017-03" db="EMBL/GenBank/DDBJ databases">
        <title>Phytopthora megakarya and P. palmivora, two closely related causual agents of cacao black pod achieved similar genome size and gene model numbers by different mechanisms.</title>
        <authorList>
            <person name="Ali S."/>
            <person name="Shao J."/>
            <person name="Larry D.J."/>
            <person name="Kronmiller B."/>
            <person name="Shen D."/>
            <person name="Strem M.D."/>
            <person name="Melnick R.L."/>
            <person name="Guiltinan M.J."/>
            <person name="Tyler B.M."/>
            <person name="Meinhardt L.W."/>
            <person name="Bailey B.A."/>
        </authorList>
    </citation>
    <scope>NUCLEOTIDE SEQUENCE [LARGE SCALE GENOMIC DNA]</scope>
    <source>
        <strain evidence="12">zdho120</strain>
    </source>
</reference>
<name>A0A225W546_9STRA</name>
<dbReference type="InterPro" id="IPR036397">
    <property type="entry name" value="RNaseH_sf"/>
</dbReference>
<dbReference type="InterPro" id="IPR039537">
    <property type="entry name" value="Retrotran_Ty1/copia-like"/>
</dbReference>
<evidence type="ECO:0000256" key="3">
    <source>
        <dbReference type="ARBA" id="ARBA00022759"/>
    </source>
</evidence>
<dbReference type="Gene3D" id="3.30.420.10">
    <property type="entry name" value="Ribonuclease H-like superfamily/Ribonuclease H"/>
    <property type="match status" value="1"/>
</dbReference>
<dbReference type="GO" id="GO:0004519">
    <property type="term" value="F:endonuclease activity"/>
    <property type="evidence" value="ECO:0007669"/>
    <property type="project" value="UniProtKB-KW"/>
</dbReference>
<keyword evidence="12" id="KW-1185">Reference proteome</keyword>
<dbReference type="GO" id="GO:0015074">
    <property type="term" value="P:DNA integration"/>
    <property type="evidence" value="ECO:0007669"/>
    <property type="project" value="UniProtKB-KW"/>
</dbReference>